<dbReference type="EMBL" id="CP092884">
    <property type="protein sequence ID" value="UYV82761.1"/>
    <property type="molecule type" value="Genomic_DNA"/>
</dbReference>
<keyword evidence="2" id="KW-1185">Reference proteome</keyword>
<organism evidence="1 2">
    <name type="scientific">Cordylochernes scorpioides</name>
    <dbReference type="NCBI Taxonomy" id="51811"/>
    <lineage>
        <taxon>Eukaryota</taxon>
        <taxon>Metazoa</taxon>
        <taxon>Ecdysozoa</taxon>
        <taxon>Arthropoda</taxon>
        <taxon>Chelicerata</taxon>
        <taxon>Arachnida</taxon>
        <taxon>Pseudoscorpiones</taxon>
        <taxon>Cheliferoidea</taxon>
        <taxon>Chernetidae</taxon>
        <taxon>Cordylochernes</taxon>
    </lineage>
</organism>
<name>A0ABY6LNS9_9ARAC</name>
<dbReference type="PANTHER" id="PTHR46060:SF1">
    <property type="entry name" value="MARINER MOS1 TRANSPOSASE-LIKE PROTEIN"/>
    <property type="match status" value="1"/>
</dbReference>
<evidence type="ECO:0008006" key="3">
    <source>
        <dbReference type="Google" id="ProtNLM"/>
    </source>
</evidence>
<dbReference type="PANTHER" id="PTHR46060">
    <property type="entry name" value="MARINER MOS1 TRANSPOSASE-LIKE PROTEIN"/>
    <property type="match status" value="1"/>
</dbReference>
<evidence type="ECO:0000313" key="1">
    <source>
        <dbReference type="EMBL" id="UYV82761.1"/>
    </source>
</evidence>
<dbReference type="InterPro" id="IPR052709">
    <property type="entry name" value="Transposase-MT_Hybrid"/>
</dbReference>
<accession>A0ABY6LNS9</accession>
<proteinExistence type="predicted"/>
<dbReference type="Gene3D" id="3.30.420.10">
    <property type="entry name" value="Ribonuclease H-like superfamily/Ribonuclease H"/>
    <property type="match status" value="1"/>
</dbReference>
<sequence>MIPIEWFNPTNLQDLKVLLGRINGLKNFVNAALCRSRTFERFSHFQKGREEVNDYQHTGRPRTLRCGENKLKMKELIKLSDEFLLKTCLHRLSYLDKRFGPIRTSSKFVPRILTEEQKEVRMEVCQNMIEMTRIDPEWSPKIITAYDPETKRQSSQWIERGEPKPKKAKFAKVKAKIVLVTFFRDKLFGRECALKNLKDGKNNEWIPVLHVDNARPHTAHIVLQSLTKHSTT</sequence>
<gene>
    <name evidence="1" type="ORF">LAZ67_22000762</name>
</gene>
<evidence type="ECO:0000313" key="2">
    <source>
        <dbReference type="Proteomes" id="UP001235939"/>
    </source>
</evidence>
<reference evidence="1 2" key="1">
    <citation type="submission" date="2022-03" db="EMBL/GenBank/DDBJ databases">
        <title>A chromosomal length assembly of Cordylochernes scorpioides.</title>
        <authorList>
            <person name="Zeh D."/>
            <person name="Zeh J."/>
        </authorList>
    </citation>
    <scope>NUCLEOTIDE SEQUENCE [LARGE SCALE GENOMIC DNA]</scope>
    <source>
        <strain evidence="1">IN4F17</strain>
        <tissue evidence="1">Whole Body</tissue>
    </source>
</reference>
<dbReference type="Proteomes" id="UP001235939">
    <property type="component" value="Chromosome 22"/>
</dbReference>
<dbReference type="InterPro" id="IPR036397">
    <property type="entry name" value="RNaseH_sf"/>
</dbReference>
<protein>
    <recommendedName>
        <fullName evidence="3">Transposase</fullName>
    </recommendedName>
</protein>